<proteinExistence type="predicted"/>
<protein>
    <submittedName>
        <fullName evidence="2">Uncharacterized protein</fullName>
    </submittedName>
</protein>
<organism evidence="2 3">
    <name type="scientific">Periplaneta americana</name>
    <name type="common">American cockroach</name>
    <name type="synonym">Blatta americana</name>
    <dbReference type="NCBI Taxonomy" id="6978"/>
    <lineage>
        <taxon>Eukaryota</taxon>
        <taxon>Metazoa</taxon>
        <taxon>Ecdysozoa</taxon>
        <taxon>Arthropoda</taxon>
        <taxon>Hexapoda</taxon>
        <taxon>Insecta</taxon>
        <taxon>Pterygota</taxon>
        <taxon>Neoptera</taxon>
        <taxon>Polyneoptera</taxon>
        <taxon>Dictyoptera</taxon>
        <taxon>Blattodea</taxon>
        <taxon>Blattoidea</taxon>
        <taxon>Blattidae</taxon>
        <taxon>Blattinae</taxon>
        <taxon>Periplaneta</taxon>
    </lineage>
</organism>
<gene>
    <name evidence="2" type="ORF">ANN_03801</name>
</gene>
<evidence type="ECO:0000313" key="3">
    <source>
        <dbReference type="Proteomes" id="UP001148838"/>
    </source>
</evidence>
<name>A0ABQ8U387_PERAM</name>
<evidence type="ECO:0000313" key="2">
    <source>
        <dbReference type="EMBL" id="KAJ4452283.1"/>
    </source>
</evidence>
<comment type="caution">
    <text evidence="2">The sequence shown here is derived from an EMBL/GenBank/DDBJ whole genome shotgun (WGS) entry which is preliminary data.</text>
</comment>
<evidence type="ECO:0000256" key="1">
    <source>
        <dbReference type="SAM" id="MobiDB-lite"/>
    </source>
</evidence>
<reference evidence="2 3" key="1">
    <citation type="journal article" date="2022" name="Allergy">
        <title>Genome assembly and annotation of Periplaneta americana reveal a comprehensive cockroach allergen profile.</title>
        <authorList>
            <person name="Wang L."/>
            <person name="Xiong Q."/>
            <person name="Saelim N."/>
            <person name="Wang L."/>
            <person name="Nong W."/>
            <person name="Wan A.T."/>
            <person name="Shi M."/>
            <person name="Liu X."/>
            <person name="Cao Q."/>
            <person name="Hui J.H.L."/>
            <person name="Sookrung N."/>
            <person name="Leung T.F."/>
            <person name="Tungtrongchitr A."/>
            <person name="Tsui S.K.W."/>
        </authorList>
    </citation>
    <scope>NUCLEOTIDE SEQUENCE [LARGE SCALE GENOMIC DNA]</scope>
    <source>
        <strain evidence="2">PWHHKU_190912</strain>
    </source>
</reference>
<sequence length="318" mass="35431">MNTKSNTEVVCSCNKLASLELVVDHVSTWYCSMASAFWKEYLLCRLAAIGLTRGCVSVRRSEFESKSDRVILIEKSVDTCGGQERSLSRITGRLPETKDVQYFDTRELCRHDNDVCELLIESLPVGLLPSVLLMKSDDNPEGEKKLPGSDSLAAHNLLGFNLDKSRRTPETSSPDSGGGAGEEQKIQSDNKLPSLIRFQEVRAVEIKLDSLPGSEAQVLRDKFQNVFGKNSGYKKMCKVAQVLEGVPVGKIDGVCVCDIPLFKYARLTSCDAERSFSQYKSLFRDNRHAFVMENLEMAFVVHCNSRPITSTQVWLVST</sequence>
<dbReference type="Proteomes" id="UP001148838">
    <property type="component" value="Unassembled WGS sequence"/>
</dbReference>
<accession>A0ABQ8U387</accession>
<keyword evidence="3" id="KW-1185">Reference proteome</keyword>
<feature type="region of interest" description="Disordered" evidence="1">
    <location>
        <begin position="163"/>
        <end position="186"/>
    </location>
</feature>
<dbReference type="EMBL" id="JAJSOF020000001">
    <property type="protein sequence ID" value="KAJ4452283.1"/>
    <property type="molecule type" value="Genomic_DNA"/>
</dbReference>